<organism evidence="1 2">
    <name type="scientific">Favolaschia claudopus</name>
    <dbReference type="NCBI Taxonomy" id="2862362"/>
    <lineage>
        <taxon>Eukaryota</taxon>
        <taxon>Fungi</taxon>
        <taxon>Dikarya</taxon>
        <taxon>Basidiomycota</taxon>
        <taxon>Agaricomycotina</taxon>
        <taxon>Agaricomycetes</taxon>
        <taxon>Agaricomycetidae</taxon>
        <taxon>Agaricales</taxon>
        <taxon>Marasmiineae</taxon>
        <taxon>Mycenaceae</taxon>
        <taxon>Favolaschia</taxon>
    </lineage>
</organism>
<reference evidence="1 2" key="1">
    <citation type="journal article" date="2024" name="J Genomics">
        <title>Draft genome sequencing and assembly of Favolaschia claudopus CIRM-BRFM 2984 isolated from oak limbs.</title>
        <authorList>
            <person name="Navarro D."/>
            <person name="Drula E."/>
            <person name="Chaduli D."/>
            <person name="Cazenave R."/>
            <person name="Ahrendt S."/>
            <person name="Wang J."/>
            <person name="Lipzen A."/>
            <person name="Daum C."/>
            <person name="Barry K."/>
            <person name="Grigoriev I.V."/>
            <person name="Favel A."/>
            <person name="Rosso M.N."/>
            <person name="Martin F."/>
        </authorList>
    </citation>
    <scope>NUCLEOTIDE SEQUENCE [LARGE SCALE GENOMIC DNA]</scope>
    <source>
        <strain evidence="1 2">CIRM-BRFM 2984</strain>
    </source>
</reference>
<dbReference type="EMBL" id="JAWWNJ010000092">
    <property type="protein sequence ID" value="KAK6997305.1"/>
    <property type="molecule type" value="Genomic_DNA"/>
</dbReference>
<sequence>MLDHMELDRAFVAVKDAQILELEAQISALQCSLSLLQEAKKPAKERLDSYKYPILTLPPEIVAEIFLRFLPTYPDPPPLVGPNSPAILTEICRQWREVALSLPALWSAIPLTSTAEAVASLAPVWLNRSACLPVSISATDTDKLFPVFSSLIPHCDRWEHLKLLLQKANNINALNVPMPLLHTLDIYLNDAPFVPVEVNSQVFPLLRTVIVDNFGYPGVALPWSQLTSLTLRGIFPQECISILQQALHLEHCALSLWGLRDGQNEFPSLILSRLESLILERESRISVGFFESLITPALRRLQTGEGFLGDTEDGFDPVQSLGRFITKSGCLLHELRVTGANDSQDVYREAFPSIPDIIVV</sequence>
<evidence type="ECO:0000313" key="2">
    <source>
        <dbReference type="Proteomes" id="UP001362999"/>
    </source>
</evidence>
<protein>
    <submittedName>
        <fullName evidence="1">F-box domain-containing protein</fullName>
    </submittedName>
</protein>
<proteinExistence type="predicted"/>
<keyword evidence="2" id="KW-1185">Reference proteome</keyword>
<evidence type="ECO:0000313" key="1">
    <source>
        <dbReference type="EMBL" id="KAK6997305.1"/>
    </source>
</evidence>
<gene>
    <name evidence="1" type="ORF">R3P38DRAFT_1914484</name>
</gene>
<accession>A0AAW0A1U3</accession>
<name>A0AAW0A1U3_9AGAR</name>
<comment type="caution">
    <text evidence="1">The sequence shown here is derived from an EMBL/GenBank/DDBJ whole genome shotgun (WGS) entry which is preliminary data.</text>
</comment>
<dbReference type="Proteomes" id="UP001362999">
    <property type="component" value="Unassembled WGS sequence"/>
</dbReference>
<dbReference type="AlphaFoldDB" id="A0AAW0A1U3"/>